<evidence type="ECO:0000256" key="5">
    <source>
        <dbReference type="SAM" id="Phobius"/>
    </source>
</evidence>
<dbReference type="Proteomes" id="UP000177960">
    <property type="component" value="Unassembled WGS sequence"/>
</dbReference>
<feature type="transmembrane region" description="Helical" evidence="5">
    <location>
        <begin position="7"/>
        <end position="25"/>
    </location>
</feature>
<proteinExistence type="predicted"/>
<evidence type="ECO:0008006" key="8">
    <source>
        <dbReference type="Google" id="ProtNLM"/>
    </source>
</evidence>
<evidence type="ECO:0000313" key="7">
    <source>
        <dbReference type="Proteomes" id="UP000177960"/>
    </source>
</evidence>
<feature type="transmembrane region" description="Helical" evidence="5">
    <location>
        <begin position="76"/>
        <end position="98"/>
    </location>
</feature>
<keyword evidence="2 5" id="KW-0812">Transmembrane</keyword>
<accession>A0A1G1ZIZ0</accession>
<reference evidence="6 7" key="1">
    <citation type="journal article" date="2016" name="Nat. Commun.">
        <title>Thousands of microbial genomes shed light on interconnected biogeochemical processes in an aquifer system.</title>
        <authorList>
            <person name="Anantharaman K."/>
            <person name="Brown C.T."/>
            <person name="Hug L.A."/>
            <person name="Sharon I."/>
            <person name="Castelle C.J."/>
            <person name="Probst A.J."/>
            <person name="Thomas B.C."/>
            <person name="Singh A."/>
            <person name="Wilkins M.J."/>
            <person name="Karaoz U."/>
            <person name="Brodie E.L."/>
            <person name="Williams K.H."/>
            <person name="Hubbard S.S."/>
            <person name="Banfield J.F."/>
        </authorList>
    </citation>
    <scope>NUCLEOTIDE SEQUENCE [LARGE SCALE GENOMIC DNA]</scope>
</reference>
<keyword evidence="4 5" id="KW-0472">Membrane</keyword>
<evidence type="ECO:0000256" key="4">
    <source>
        <dbReference type="ARBA" id="ARBA00023136"/>
    </source>
</evidence>
<gene>
    <name evidence="6" type="ORF">A3B92_00435</name>
</gene>
<dbReference type="Pfam" id="PF07681">
    <property type="entry name" value="DoxX"/>
    <property type="match status" value="1"/>
</dbReference>
<name>A0A1G1ZIZ0_9BACT</name>
<keyword evidence="3 5" id="KW-1133">Transmembrane helix</keyword>
<sequence>MGKYQKIAIFSLRLAMGWLMFYAGITKILDSSWSAAGYLQGAKTFAGFYDWLLQPSILPTINFINEWGLTLLGASLIFGVFVRLSSTAGTILMLLYYFPILDFPYPNPHSYLVDEHVIYALVLLYFAASRAGRVYGLENWCSNLPICSKFPRLRNWLG</sequence>
<evidence type="ECO:0000256" key="2">
    <source>
        <dbReference type="ARBA" id="ARBA00022692"/>
    </source>
</evidence>
<dbReference type="AlphaFoldDB" id="A0A1G1ZIZ0"/>
<dbReference type="STRING" id="1798404.A3B92_00435"/>
<evidence type="ECO:0000256" key="3">
    <source>
        <dbReference type="ARBA" id="ARBA00022989"/>
    </source>
</evidence>
<organism evidence="6 7">
    <name type="scientific">Candidatus Harrisonbacteria bacterium RIFCSPHIGHO2_02_FULL_42_16</name>
    <dbReference type="NCBI Taxonomy" id="1798404"/>
    <lineage>
        <taxon>Bacteria</taxon>
        <taxon>Candidatus Harrisoniibacteriota</taxon>
    </lineage>
</organism>
<dbReference type="EMBL" id="MHJG01000002">
    <property type="protein sequence ID" value="OGY64588.1"/>
    <property type="molecule type" value="Genomic_DNA"/>
</dbReference>
<dbReference type="InterPro" id="IPR032808">
    <property type="entry name" value="DoxX"/>
</dbReference>
<comment type="caution">
    <text evidence="6">The sequence shown here is derived from an EMBL/GenBank/DDBJ whole genome shotgun (WGS) entry which is preliminary data.</text>
</comment>
<comment type="subcellular location">
    <subcellularLocation>
        <location evidence="1">Membrane</location>
        <topology evidence="1">Multi-pass membrane protein</topology>
    </subcellularLocation>
</comment>
<dbReference type="GO" id="GO:0016020">
    <property type="term" value="C:membrane"/>
    <property type="evidence" value="ECO:0007669"/>
    <property type="project" value="UniProtKB-SubCell"/>
</dbReference>
<evidence type="ECO:0000256" key="1">
    <source>
        <dbReference type="ARBA" id="ARBA00004141"/>
    </source>
</evidence>
<evidence type="ECO:0000313" key="6">
    <source>
        <dbReference type="EMBL" id="OGY64588.1"/>
    </source>
</evidence>
<protein>
    <recommendedName>
        <fullName evidence="8">DoxX subfamily</fullName>
    </recommendedName>
</protein>